<organism evidence="1 2">
    <name type="scientific">Vaccinium darrowii</name>
    <dbReference type="NCBI Taxonomy" id="229202"/>
    <lineage>
        <taxon>Eukaryota</taxon>
        <taxon>Viridiplantae</taxon>
        <taxon>Streptophyta</taxon>
        <taxon>Embryophyta</taxon>
        <taxon>Tracheophyta</taxon>
        <taxon>Spermatophyta</taxon>
        <taxon>Magnoliopsida</taxon>
        <taxon>eudicotyledons</taxon>
        <taxon>Gunneridae</taxon>
        <taxon>Pentapetalae</taxon>
        <taxon>asterids</taxon>
        <taxon>Ericales</taxon>
        <taxon>Ericaceae</taxon>
        <taxon>Vaccinioideae</taxon>
        <taxon>Vaccinieae</taxon>
        <taxon>Vaccinium</taxon>
    </lineage>
</organism>
<keyword evidence="2" id="KW-1185">Reference proteome</keyword>
<protein>
    <submittedName>
        <fullName evidence="1">Uncharacterized protein</fullName>
    </submittedName>
</protein>
<evidence type="ECO:0000313" key="2">
    <source>
        <dbReference type="Proteomes" id="UP000828048"/>
    </source>
</evidence>
<gene>
    <name evidence="1" type="ORF">Vadar_028955</name>
</gene>
<reference evidence="1 2" key="1">
    <citation type="journal article" date="2021" name="Hortic Res">
        <title>High-quality reference genome and annotation aids understanding of berry development for evergreen blueberry (Vaccinium darrowii).</title>
        <authorList>
            <person name="Yu J."/>
            <person name="Hulse-Kemp A.M."/>
            <person name="Babiker E."/>
            <person name="Staton M."/>
        </authorList>
    </citation>
    <scope>NUCLEOTIDE SEQUENCE [LARGE SCALE GENOMIC DNA]</scope>
    <source>
        <strain evidence="2">cv. NJ 8807/NJ 8810</strain>
        <tissue evidence="1">Young leaf</tissue>
    </source>
</reference>
<dbReference type="Proteomes" id="UP000828048">
    <property type="component" value="Chromosome 1"/>
</dbReference>
<comment type="caution">
    <text evidence="1">The sequence shown here is derived from an EMBL/GenBank/DDBJ whole genome shotgun (WGS) entry which is preliminary data.</text>
</comment>
<proteinExistence type="predicted"/>
<evidence type="ECO:0000313" key="1">
    <source>
        <dbReference type="EMBL" id="KAH7844519.1"/>
    </source>
</evidence>
<sequence length="310" mass="33921">MGSVKNRERNKLFMCFRPAAIEDDSIKPDAVFTDHISGEGKKLMVFPKILTSLSEEKPNVSSDGSDERPALSNKKRSRRSFFRIGKAVLFDASLGKKAHNRKDIRTSNPSTSNTTSGKIQKVLHSINDHKMPSNKEPSAADDGKIDHIGCSSLDSSSSTTSSSNPPSSSGVSSFTSNSRPSSEDKESFRSSSVESKQIGGLASTGNVGEHNSVDIGLCLFLVCLSVLIFCGRVCAIFCTLILFLLLPGRDKGVDSPRDHIELTEIGSEEHTNRVIKEELLIRTQNQVPYSKNDNADYAKISKHLRFDLAR</sequence>
<dbReference type="EMBL" id="CM037151">
    <property type="protein sequence ID" value="KAH7844519.1"/>
    <property type="molecule type" value="Genomic_DNA"/>
</dbReference>
<name>A0ACB7XUW6_9ERIC</name>
<accession>A0ACB7XUW6</accession>